<comment type="caution">
    <text evidence="13">The sequence shown here is derived from an EMBL/GenBank/DDBJ whole genome shotgun (WGS) entry which is preliminary data.</text>
</comment>
<keyword evidence="11" id="KW-0444">Lipid biosynthesis</keyword>
<keyword evidence="11" id="KW-1208">Phospholipid metabolism</keyword>
<comment type="similarity">
    <text evidence="11">Belongs to the 1-acyl-sn-glycerol-3-phosphate acyltransferase family.</text>
</comment>
<evidence type="ECO:0000313" key="13">
    <source>
        <dbReference type="EMBL" id="MFC4269774.1"/>
    </source>
</evidence>
<keyword evidence="11" id="KW-0594">Phospholipid biosynthesis</keyword>
<gene>
    <name evidence="13" type="ORF">ACFOWD_12720</name>
</gene>
<dbReference type="RefSeq" id="WP_377411136.1">
    <property type="nucleotide sequence ID" value="NZ_JBHSCY010000003.1"/>
</dbReference>
<dbReference type="CDD" id="cd02612">
    <property type="entry name" value="HAD_PGPPase"/>
    <property type="match status" value="1"/>
</dbReference>
<evidence type="ECO:0000256" key="4">
    <source>
        <dbReference type="ARBA" id="ARBA00004765"/>
    </source>
</evidence>
<dbReference type="InterPro" id="IPR002123">
    <property type="entry name" value="Plipid/glycerol_acylTrfase"/>
</dbReference>
<sequence>MENKLENIIKHPQFQEKLQEIAISEKKGIAEIKKEAENCIKELYSQQHPVANILSIKGFQFMMSKAYSNKIDINREEIKNLMNLMKQHSVAFILTHKTYLDTVVLVNTLARYGMPIPYTFGGINLAFPGFKQLGKNSGLIFIRRSFKDNPVYKASLRHYISCLIENGDHLTWNIEGTRSRTGKIVYPQMGILKYIMEGEKDSSRSIKYVPVSIVYDLIPDVKTMTEEGKGKEKKSENVAEFVKYFKSLGNQYGKAAIRFGNPVDASEHQNAIIPDIEEDSYSDKNTLPRFAFELIHKANMITPVTTVSLVCNVLLNNFALTKKELEFNVLKLMNYIGQRKEDVLIERGKKIGASVQKALNLLQGAGIVQKNKAGYKTQYNLAASEFLSATYYANMASAHLYHRAFIEMALVKIKDEKSNNRILLFWDEIMRLRNLFKFEFFYTNKPQFSSEIEDELQLFDTNWRNIINDPEGDIEKLLSKQELFVSKALLLIHLEANKVVCSTLFDWDLEDEFSDNEFIEMCLFKGKELHWQNRIIRLDSVSKPFLISALRLAKNSKLTPIDRKVDYKKLENWMSLLDDMMGRLEFLQKLEIQQIKKSPKTSNEEEKIVVPGSQLENISDDIIEEEEGPHIAAFFDLDRTIINDFSAKKFIQSRLLSGKSTSKELLAQFATILFYAAGNRDFEILTRISAFGIKGIKEKLFTELGEEVFHDYLESTIYPEAVELIKSHVEKGHKVVIISAATRYQIKPIADKLGISDIFATEMEVKKGKFTGMISEMCWAEGKARAGRKFAKANNIDLSKSFFYTDSFDDFPLLEIVGKPIATNPDNRLSQAAFENDWKILRFKETKKTPIVNGLRTGLAAASLYPSALKGLATGLLTMSHQEGINTTISSIGDLGTKLAGLDINIKGKQNLKDFRPAVFCFNHQSSADFFIIAKLLRKNVTGVAKKELELTPFGPLFKAMGAIFIDRSNKKKALESMKNASKVLKNGTSVAIAPEGTRSGSKKLGTFKKGAFHLAMSAGVPIIPIVIKNAYLAMPKGSNIFKPTHIEVVVLDPIDTSEWKPKYIDNYIEQVRNLYIKELEH</sequence>
<evidence type="ECO:0000256" key="2">
    <source>
        <dbReference type="ARBA" id="ARBA00004184"/>
    </source>
</evidence>
<dbReference type="Gene3D" id="3.40.50.1000">
    <property type="entry name" value="HAD superfamily/HAD-like"/>
    <property type="match status" value="1"/>
</dbReference>
<dbReference type="Pfam" id="PF19277">
    <property type="entry name" value="GPAT_C"/>
    <property type="match status" value="1"/>
</dbReference>
<evidence type="ECO:0000256" key="10">
    <source>
        <dbReference type="ARBA" id="ARBA00048427"/>
    </source>
</evidence>
<evidence type="ECO:0000256" key="7">
    <source>
        <dbReference type="ARBA" id="ARBA00022679"/>
    </source>
</evidence>
<dbReference type="SUPFAM" id="SSF56784">
    <property type="entry name" value="HAD-like"/>
    <property type="match status" value="1"/>
</dbReference>
<dbReference type="CDD" id="cd07993">
    <property type="entry name" value="LPLAT_DHAPAT-like"/>
    <property type="match status" value="1"/>
</dbReference>
<dbReference type="Pfam" id="PF01553">
    <property type="entry name" value="Acyltransferase"/>
    <property type="match status" value="2"/>
</dbReference>
<keyword evidence="8" id="KW-0472">Membrane</keyword>
<keyword evidence="13" id="KW-0378">Hydrolase</keyword>
<comment type="pathway">
    <text evidence="3">Phospholipid metabolism; CDP-diacylglycerol biosynthesis; CDP-diacylglycerol from sn-glycerol 3-phosphate: step 2/3.</text>
</comment>
<comment type="domain">
    <text evidence="11">The HXXXXD motif is essential for acyltransferase activity and may constitute the binding site for the phosphate moiety of the glycerol-3-phosphate.</text>
</comment>
<dbReference type="InterPro" id="IPR041728">
    <property type="entry name" value="GPAT/DHAPAT_LPLAT"/>
</dbReference>
<evidence type="ECO:0000256" key="3">
    <source>
        <dbReference type="ARBA" id="ARBA00004728"/>
    </source>
</evidence>
<evidence type="ECO:0000313" key="14">
    <source>
        <dbReference type="Proteomes" id="UP001595826"/>
    </source>
</evidence>
<keyword evidence="9 11" id="KW-0012">Acyltransferase</keyword>
<organism evidence="13 14">
    <name type="scientific">Polaribacter marinivivus</name>
    <dbReference type="NCBI Taxonomy" id="1524260"/>
    <lineage>
        <taxon>Bacteria</taxon>
        <taxon>Pseudomonadati</taxon>
        <taxon>Bacteroidota</taxon>
        <taxon>Flavobacteriia</taxon>
        <taxon>Flavobacteriales</taxon>
        <taxon>Flavobacteriaceae</taxon>
    </lineage>
</organism>
<dbReference type="PANTHER" id="PTHR12563:SF17">
    <property type="entry name" value="DIHYDROXYACETONE PHOSPHATE ACYLTRANSFERASE"/>
    <property type="match status" value="1"/>
</dbReference>
<dbReference type="InterPro" id="IPR022284">
    <property type="entry name" value="GPAT/DHAPAT"/>
</dbReference>
<evidence type="ECO:0000256" key="11">
    <source>
        <dbReference type="RuleBase" id="RU361267"/>
    </source>
</evidence>
<dbReference type="Gene3D" id="1.20.1440.100">
    <property type="entry name" value="SG protein - dephosphorylation function"/>
    <property type="match status" value="1"/>
</dbReference>
<dbReference type="NCBIfam" id="TIGR01490">
    <property type="entry name" value="HAD-SF-IB-hyp1"/>
    <property type="match status" value="1"/>
</dbReference>
<dbReference type="NCBIfam" id="TIGR00530">
    <property type="entry name" value="AGP_acyltrn"/>
    <property type="match status" value="1"/>
</dbReference>
<dbReference type="Proteomes" id="UP001595826">
    <property type="component" value="Unassembled WGS sequence"/>
</dbReference>
<comment type="catalytic activity">
    <reaction evidence="10">
        <text>sn-glycerol 3-phosphate + an acyl-CoA = a 1-acyl-sn-glycero-3-phosphate + CoA</text>
        <dbReference type="Rhea" id="RHEA:15325"/>
        <dbReference type="ChEBI" id="CHEBI:57287"/>
        <dbReference type="ChEBI" id="CHEBI:57597"/>
        <dbReference type="ChEBI" id="CHEBI:57970"/>
        <dbReference type="ChEBI" id="CHEBI:58342"/>
        <dbReference type="EC" id="2.3.1.15"/>
    </reaction>
</comment>
<dbReference type="CDD" id="cd07989">
    <property type="entry name" value="LPLAT_AGPAT-like"/>
    <property type="match status" value="1"/>
</dbReference>
<proteinExistence type="inferred from homology"/>
<evidence type="ECO:0000256" key="6">
    <source>
        <dbReference type="ARBA" id="ARBA00016139"/>
    </source>
</evidence>
<reference evidence="14" key="1">
    <citation type="journal article" date="2019" name="Int. J. Syst. Evol. Microbiol.">
        <title>The Global Catalogue of Microorganisms (GCM) 10K type strain sequencing project: providing services to taxonomists for standard genome sequencing and annotation.</title>
        <authorList>
            <consortium name="The Broad Institute Genomics Platform"/>
            <consortium name="The Broad Institute Genome Sequencing Center for Infectious Disease"/>
            <person name="Wu L."/>
            <person name="Ma J."/>
        </authorList>
    </citation>
    <scope>NUCLEOTIDE SEQUENCE [LARGE SCALE GENOMIC DNA]</scope>
    <source>
        <strain evidence="14">CECT 8655</strain>
    </source>
</reference>
<dbReference type="EMBL" id="JBHSCY010000003">
    <property type="protein sequence ID" value="MFC4269774.1"/>
    <property type="molecule type" value="Genomic_DNA"/>
</dbReference>
<dbReference type="PANTHER" id="PTHR12563">
    <property type="entry name" value="GLYCEROL-3-PHOSPHATE ACYLTRANSFERASE"/>
    <property type="match status" value="1"/>
</dbReference>
<evidence type="ECO:0000259" key="12">
    <source>
        <dbReference type="SMART" id="SM00563"/>
    </source>
</evidence>
<evidence type="ECO:0000256" key="1">
    <source>
        <dbReference type="ARBA" id="ARBA00001141"/>
    </source>
</evidence>
<dbReference type="InterPro" id="IPR045520">
    <property type="entry name" value="GPAT/DHAPAT_C"/>
</dbReference>
<protein>
    <recommendedName>
        <fullName evidence="6 11">1-acyl-sn-glycerol-3-phosphate acyltransferase</fullName>
        <ecNumber evidence="11">2.3.1.51</ecNumber>
    </recommendedName>
</protein>
<evidence type="ECO:0000256" key="8">
    <source>
        <dbReference type="ARBA" id="ARBA00023136"/>
    </source>
</evidence>
<dbReference type="InterPro" id="IPR023214">
    <property type="entry name" value="HAD_sf"/>
</dbReference>
<evidence type="ECO:0000256" key="5">
    <source>
        <dbReference type="ARBA" id="ARBA00007937"/>
    </source>
</evidence>
<feature type="domain" description="Phospholipid/glycerol acyltransferase" evidence="12">
    <location>
        <begin position="90"/>
        <end position="216"/>
    </location>
</feature>
<comment type="similarity">
    <text evidence="5">Belongs to the GPAT/DAPAT family.</text>
</comment>
<comment type="subcellular location">
    <subcellularLocation>
        <location evidence="2">Endomembrane system</location>
        <topology evidence="2">Peripheral membrane protein</topology>
    </subcellularLocation>
</comment>
<dbReference type="GO" id="GO:0016787">
    <property type="term" value="F:hydrolase activity"/>
    <property type="evidence" value="ECO:0007669"/>
    <property type="project" value="UniProtKB-KW"/>
</dbReference>
<keyword evidence="11" id="KW-0443">Lipid metabolism</keyword>
<dbReference type="Pfam" id="PF12710">
    <property type="entry name" value="HAD"/>
    <property type="match status" value="1"/>
</dbReference>
<dbReference type="EC" id="2.3.1.51" evidence="11"/>
<accession>A0ABV8REN3</accession>
<feature type="domain" description="Phospholipid/glycerol acyltransferase" evidence="12">
    <location>
        <begin position="918"/>
        <end position="1031"/>
    </location>
</feature>
<dbReference type="InterPro" id="IPR036412">
    <property type="entry name" value="HAD-like_sf"/>
</dbReference>
<dbReference type="SMART" id="SM00563">
    <property type="entry name" value="PlsC"/>
    <property type="match status" value="2"/>
</dbReference>
<dbReference type="InterPro" id="IPR006385">
    <property type="entry name" value="HAD_hydro_SerB1"/>
</dbReference>
<keyword evidence="7 11" id="KW-0808">Transferase</keyword>
<dbReference type="InterPro" id="IPR004552">
    <property type="entry name" value="AGP_acyltrans"/>
</dbReference>
<comment type="catalytic activity">
    <reaction evidence="1 11">
        <text>a 1-acyl-sn-glycero-3-phosphate + an acyl-CoA = a 1,2-diacyl-sn-glycero-3-phosphate + CoA</text>
        <dbReference type="Rhea" id="RHEA:19709"/>
        <dbReference type="ChEBI" id="CHEBI:57287"/>
        <dbReference type="ChEBI" id="CHEBI:57970"/>
        <dbReference type="ChEBI" id="CHEBI:58342"/>
        <dbReference type="ChEBI" id="CHEBI:58608"/>
        <dbReference type="EC" id="2.3.1.51"/>
    </reaction>
</comment>
<name>A0ABV8REN3_9FLAO</name>
<evidence type="ECO:0000256" key="9">
    <source>
        <dbReference type="ARBA" id="ARBA00023315"/>
    </source>
</evidence>
<dbReference type="NCBIfam" id="TIGR01488">
    <property type="entry name" value="HAD-SF-IB"/>
    <property type="match status" value="1"/>
</dbReference>
<dbReference type="SUPFAM" id="SSF69593">
    <property type="entry name" value="Glycerol-3-phosphate (1)-acyltransferase"/>
    <property type="match status" value="2"/>
</dbReference>
<keyword evidence="14" id="KW-1185">Reference proteome</keyword>
<comment type="pathway">
    <text evidence="4">Phospholipid metabolism; CDP-diacylglycerol biosynthesis; CDP-diacylglycerol from sn-glycerol 3-phosphate: step 1/3.</text>
</comment>